<dbReference type="Proteomes" id="UP000053660">
    <property type="component" value="Unassembled WGS sequence"/>
</dbReference>
<proteinExistence type="predicted"/>
<feature type="region of interest" description="Disordered" evidence="1">
    <location>
        <begin position="51"/>
        <end position="144"/>
    </location>
</feature>
<evidence type="ECO:0000313" key="2">
    <source>
        <dbReference type="EMBL" id="KHJ97755.1"/>
    </source>
</evidence>
<protein>
    <submittedName>
        <fullName evidence="2">Uncharacterized protein</fullName>
    </submittedName>
</protein>
<sequence>MHDQLALSVSSGTFPTLPPPYPAFGLPNLGVPPSDFPSLHDSFSPFGQRFVASTFPVPSNPQSNSMREGSSSTSSRTDTTKSIKESMHPVVSASMKSTPPQRAGGSMFLETPPPTKQLTASSSNSKKEHAKRKRRRSYDRSDSD</sequence>
<evidence type="ECO:0000313" key="3">
    <source>
        <dbReference type="Proteomes" id="UP000053660"/>
    </source>
</evidence>
<feature type="compositionally biased region" description="Low complexity" evidence="1">
    <location>
        <begin position="63"/>
        <end position="77"/>
    </location>
</feature>
<dbReference type="AlphaFoldDB" id="A0A0B1TQT6"/>
<dbReference type="EMBL" id="KN549402">
    <property type="protein sequence ID" value="KHJ97755.1"/>
    <property type="molecule type" value="Genomic_DNA"/>
</dbReference>
<name>A0A0B1TQT6_OESDE</name>
<feature type="compositionally biased region" description="Basic and acidic residues" evidence="1">
    <location>
        <begin position="78"/>
        <end position="87"/>
    </location>
</feature>
<keyword evidence="3" id="KW-1185">Reference proteome</keyword>
<feature type="compositionally biased region" description="Basic residues" evidence="1">
    <location>
        <begin position="128"/>
        <end position="137"/>
    </location>
</feature>
<gene>
    <name evidence="2" type="ORF">OESDEN_02261</name>
</gene>
<evidence type="ECO:0000256" key="1">
    <source>
        <dbReference type="SAM" id="MobiDB-lite"/>
    </source>
</evidence>
<accession>A0A0B1TQT6</accession>
<reference evidence="2 3" key="1">
    <citation type="submission" date="2014-03" db="EMBL/GenBank/DDBJ databases">
        <title>Draft genome of the hookworm Oesophagostomum dentatum.</title>
        <authorList>
            <person name="Mitreva M."/>
        </authorList>
    </citation>
    <scope>NUCLEOTIDE SEQUENCE [LARGE SCALE GENOMIC DNA]</scope>
    <source>
        <strain evidence="2 3">OD-Hann</strain>
    </source>
</reference>
<organism evidence="2 3">
    <name type="scientific">Oesophagostomum dentatum</name>
    <name type="common">Nodular worm</name>
    <dbReference type="NCBI Taxonomy" id="61180"/>
    <lineage>
        <taxon>Eukaryota</taxon>
        <taxon>Metazoa</taxon>
        <taxon>Ecdysozoa</taxon>
        <taxon>Nematoda</taxon>
        <taxon>Chromadorea</taxon>
        <taxon>Rhabditida</taxon>
        <taxon>Rhabditina</taxon>
        <taxon>Rhabditomorpha</taxon>
        <taxon>Strongyloidea</taxon>
        <taxon>Strongylidae</taxon>
        <taxon>Oesophagostomum</taxon>
    </lineage>
</organism>